<evidence type="ECO:0000313" key="2">
    <source>
        <dbReference type="EnsemblPlants" id="OBART12G08170.1"/>
    </source>
</evidence>
<reference evidence="2" key="2">
    <citation type="submission" date="2015-03" db="UniProtKB">
        <authorList>
            <consortium name="EnsemblPlants"/>
        </authorList>
    </citation>
    <scope>IDENTIFICATION</scope>
</reference>
<keyword evidence="3" id="KW-1185">Reference proteome</keyword>
<organism evidence="2">
    <name type="scientific">Oryza barthii</name>
    <dbReference type="NCBI Taxonomy" id="65489"/>
    <lineage>
        <taxon>Eukaryota</taxon>
        <taxon>Viridiplantae</taxon>
        <taxon>Streptophyta</taxon>
        <taxon>Embryophyta</taxon>
        <taxon>Tracheophyta</taxon>
        <taxon>Spermatophyta</taxon>
        <taxon>Magnoliopsida</taxon>
        <taxon>Liliopsida</taxon>
        <taxon>Poales</taxon>
        <taxon>Poaceae</taxon>
        <taxon>BOP clade</taxon>
        <taxon>Oryzoideae</taxon>
        <taxon>Oryzeae</taxon>
        <taxon>Oryzinae</taxon>
        <taxon>Oryza</taxon>
    </lineage>
</organism>
<feature type="region of interest" description="Disordered" evidence="1">
    <location>
        <begin position="26"/>
        <end position="49"/>
    </location>
</feature>
<dbReference type="HOGENOM" id="CLU_2458313_0_0_1"/>
<reference evidence="2" key="1">
    <citation type="journal article" date="2009" name="Rice">
        <title>De Novo Next Generation Sequencing of Plant Genomes.</title>
        <authorList>
            <person name="Rounsley S."/>
            <person name="Marri P.R."/>
            <person name="Yu Y."/>
            <person name="He R."/>
            <person name="Sisneros N."/>
            <person name="Goicoechea J.L."/>
            <person name="Lee S.J."/>
            <person name="Angelova A."/>
            <person name="Kudrna D."/>
            <person name="Luo M."/>
            <person name="Affourtit J."/>
            <person name="Desany B."/>
            <person name="Knight J."/>
            <person name="Niazi F."/>
            <person name="Egholm M."/>
            <person name="Wing R.A."/>
        </authorList>
    </citation>
    <scope>NUCLEOTIDE SEQUENCE [LARGE SCALE GENOMIC DNA]</scope>
    <source>
        <strain evidence="2">cv. IRGC 105608</strain>
    </source>
</reference>
<dbReference type="PaxDb" id="65489-OBART12G08170.1"/>
<sequence length="89" mass="9579">MPCLLTLVVVASKPCNQLPIVGTVAASRSSTGRRHPATPSPSSTSEVEASIHRLIHPKQMNFSDSRIWDHAWASLQLGTAAIAVFAMRD</sequence>
<dbReference type="EnsemblPlants" id="OBART12G08170.1">
    <property type="protein sequence ID" value="OBART12G08170.1"/>
    <property type="gene ID" value="OBART12G08170"/>
</dbReference>
<name>A0A0D3HT67_9ORYZ</name>
<evidence type="ECO:0000256" key="1">
    <source>
        <dbReference type="SAM" id="MobiDB-lite"/>
    </source>
</evidence>
<proteinExistence type="predicted"/>
<protein>
    <submittedName>
        <fullName evidence="2">Uncharacterized protein</fullName>
    </submittedName>
</protein>
<evidence type="ECO:0000313" key="3">
    <source>
        <dbReference type="Proteomes" id="UP000026960"/>
    </source>
</evidence>
<dbReference type="Gramene" id="OBART12G08170.1">
    <property type="protein sequence ID" value="OBART12G08170.1"/>
    <property type="gene ID" value="OBART12G08170"/>
</dbReference>
<dbReference type="AlphaFoldDB" id="A0A0D3HT67"/>
<dbReference type="Proteomes" id="UP000026960">
    <property type="component" value="Chromosome 12"/>
</dbReference>
<accession>A0A0D3HT67</accession>